<dbReference type="PANTHER" id="PTHR43401">
    <property type="entry name" value="L-THREONINE 3-DEHYDROGENASE"/>
    <property type="match status" value="1"/>
</dbReference>
<evidence type="ECO:0000256" key="2">
    <source>
        <dbReference type="ARBA" id="ARBA00022833"/>
    </source>
</evidence>
<comment type="caution">
    <text evidence="7">The sequence shown here is derived from an EMBL/GenBank/DDBJ whole genome shotgun (WGS) entry which is preliminary data.</text>
</comment>
<dbReference type="InterPro" id="IPR036291">
    <property type="entry name" value="NAD(P)-bd_dom_sf"/>
</dbReference>
<dbReference type="Pfam" id="PF00107">
    <property type="entry name" value="ADH_zinc_N"/>
    <property type="match status" value="1"/>
</dbReference>
<evidence type="ECO:0000313" key="7">
    <source>
        <dbReference type="EMBL" id="MBS9475969.1"/>
    </source>
</evidence>
<feature type="domain" description="Alcohol dehydrogenase-like C-terminal" evidence="5">
    <location>
        <begin position="175"/>
        <end position="287"/>
    </location>
</feature>
<evidence type="ECO:0000256" key="4">
    <source>
        <dbReference type="RuleBase" id="RU361277"/>
    </source>
</evidence>
<keyword evidence="1 4" id="KW-0479">Metal-binding</keyword>
<dbReference type="InterPro" id="IPR011032">
    <property type="entry name" value="GroES-like_sf"/>
</dbReference>
<accession>A0ABS5R2T7</accession>
<comment type="similarity">
    <text evidence="4">Belongs to the zinc-containing alcohol dehydrogenase family.</text>
</comment>
<evidence type="ECO:0000256" key="1">
    <source>
        <dbReference type="ARBA" id="ARBA00022723"/>
    </source>
</evidence>
<gene>
    <name evidence="7" type="ORF">KIP89_02495</name>
</gene>
<name>A0ABS5R2T7_9HYPH</name>
<evidence type="ECO:0000259" key="6">
    <source>
        <dbReference type="Pfam" id="PF08240"/>
    </source>
</evidence>
<dbReference type="InterPro" id="IPR013149">
    <property type="entry name" value="ADH-like_C"/>
</dbReference>
<dbReference type="Pfam" id="PF08240">
    <property type="entry name" value="ADH_N"/>
    <property type="match status" value="1"/>
</dbReference>
<dbReference type="EMBL" id="JAHCQH010000012">
    <property type="protein sequence ID" value="MBS9475969.1"/>
    <property type="molecule type" value="Genomic_DNA"/>
</dbReference>
<dbReference type="InterPro" id="IPR050129">
    <property type="entry name" value="Zn_alcohol_dh"/>
</dbReference>
<protein>
    <submittedName>
        <fullName evidence="7">Alcohol dehydrogenase catalytic domain-containing protein</fullName>
    </submittedName>
</protein>
<evidence type="ECO:0000259" key="5">
    <source>
        <dbReference type="Pfam" id="PF00107"/>
    </source>
</evidence>
<keyword evidence="2 4" id="KW-0862">Zinc</keyword>
<dbReference type="PROSITE" id="PS00059">
    <property type="entry name" value="ADH_ZINC"/>
    <property type="match status" value="1"/>
</dbReference>
<dbReference type="Gene3D" id="3.40.50.720">
    <property type="entry name" value="NAD(P)-binding Rossmann-like Domain"/>
    <property type="match status" value="1"/>
</dbReference>
<evidence type="ECO:0000256" key="3">
    <source>
        <dbReference type="ARBA" id="ARBA00023002"/>
    </source>
</evidence>
<dbReference type="InterPro" id="IPR002328">
    <property type="entry name" value="ADH_Zn_CS"/>
</dbReference>
<dbReference type="SUPFAM" id="SSF50129">
    <property type="entry name" value="GroES-like"/>
    <property type="match status" value="1"/>
</dbReference>
<evidence type="ECO:0000313" key="8">
    <source>
        <dbReference type="Proteomes" id="UP001166585"/>
    </source>
</evidence>
<dbReference type="Proteomes" id="UP001166585">
    <property type="component" value="Unassembled WGS sequence"/>
</dbReference>
<keyword evidence="8" id="KW-1185">Reference proteome</keyword>
<comment type="cofactor">
    <cofactor evidence="4">
        <name>Zn(2+)</name>
        <dbReference type="ChEBI" id="CHEBI:29105"/>
    </cofactor>
</comment>
<organism evidence="7 8">
    <name type="scientific">Ancylobacter radicis</name>
    <dbReference type="NCBI Taxonomy" id="2836179"/>
    <lineage>
        <taxon>Bacteria</taxon>
        <taxon>Pseudomonadati</taxon>
        <taxon>Pseudomonadota</taxon>
        <taxon>Alphaproteobacteria</taxon>
        <taxon>Hyphomicrobiales</taxon>
        <taxon>Xanthobacteraceae</taxon>
        <taxon>Ancylobacter</taxon>
    </lineage>
</organism>
<dbReference type="Gene3D" id="3.90.180.10">
    <property type="entry name" value="Medium-chain alcohol dehydrogenases, catalytic domain"/>
    <property type="match status" value="1"/>
</dbReference>
<dbReference type="SUPFAM" id="SSF51735">
    <property type="entry name" value="NAD(P)-binding Rossmann-fold domains"/>
    <property type="match status" value="1"/>
</dbReference>
<dbReference type="InterPro" id="IPR013154">
    <property type="entry name" value="ADH-like_N"/>
</dbReference>
<keyword evidence="3" id="KW-0560">Oxidoreductase</keyword>
<reference evidence="7" key="1">
    <citation type="submission" date="2021-05" db="EMBL/GenBank/DDBJ databases">
        <authorList>
            <person name="Sun Q."/>
            <person name="Inoue M."/>
        </authorList>
    </citation>
    <scope>NUCLEOTIDE SEQUENCE</scope>
    <source>
        <strain evidence="7">VKM B-3255</strain>
    </source>
</reference>
<sequence>MKAVRLHAAGDLRVEDIPAPGTPAPGWVRLAVTAAGICGSDLHNFRTGQWITRAPSVAGHELTGIVAELGEGVSGLTVGQSVVADSRFWCGACPACRAGRHHLCEKLGFVGEACDGGFAEQVNLPARLLFPVDPAIDPAVAAMAEPLAVALHTLRRLALQPGEPVLVLGCGTIGGLCALLLTHDHDGPVLVVDRNAARAQSVAEVTGATIVPLEPQAIRAALKGALPMAAIEATGSTAALAHLLGGIEGGGRIGLVGIFHGRLDIDPNLLVEREVSLIGCHAFTDELALALTALTVHHTALLDLVDQQVELGAVPSAYARLLAGEATGLKTIIRPQGVS</sequence>
<feature type="domain" description="Alcohol dehydrogenase-like N-terminal" evidence="6">
    <location>
        <begin position="25"/>
        <end position="132"/>
    </location>
</feature>
<dbReference type="PANTHER" id="PTHR43401:SF2">
    <property type="entry name" value="L-THREONINE 3-DEHYDROGENASE"/>
    <property type="match status" value="1"/>
</dbReference>
<dbReference type="RefSeq" id="WP_213753830.1">
    <property type="nucleotide sequence ID" value="NZ_JAHCQH010000012.1"/>
</dbReference>
<proteinExistence type="inferred from homology"/>